<dbReference type="InterPro" id="IPR012368">
    <property type="entry name" value="OxRdtase_Mopterin-bd_su_IorB"/>
</dbReference>
<evidence type="ECO:0000313" key="4">
    <source>
        <dbReference type="Proteomes" id="UP001197214"/>
    </source>
</evidence>
<feature type="domain" description="Aldehyde oxidase/xanthine dehydrogenase a/b hammerhead" evidence="2">
    <location>
        <begin position="235"/>
        <end position="313"/>
    </location>
</feature>
<dbReference type="RefSeq" id="WP_219238099.1">
    <property type="nucleotide sequence ID" value="NZ_JAHWZX010000007.1"/>
</dbReference>
<sequence length="751" mass="78274">MADGEKRQGGIDRRTLLIGGGAGIGLVVAYAVWPRQYSSNLTAAKGETVFGAWIKIADNGEVTIAVPQAELGQGVYTALPQIAADEMGADWRTVAVQPAPLNALYANAMAAGILFRDALGDLPQGLQQSHAERTALMLTAGSTSVRAFEGELRRAGAGVRALLCKAAARRWGVDWRSCGTADGFVVHGEDRLRFAELAEAAANEDLPSDVALRQAGSERLSGTSVPRLDTPAKVDGSANFAGDIRLPGMMFAAIRQGPVGDTRLIAANREAADAIAGVRHVVTNPRWVAAVANNWWAANRALDAIAPRFETRGAIVDSDSIDAALGTALDGEGQRIAKAGDLAQIFSGADIVAAQYEVGLALHAAIEPMTATAHLEGGRLSLWLPTQAPGLARAAAAEVAGLAEDSVTVHTMLAGGSFGAKLETLAAQQAALLAKEVGKPIQLTWSRSEDCLHDRYRPAARARLSARLAKNGEIAGWLTKIAAPSVGHELTRRLLGGDPAASLSLSLPGKGVGDPQAVQGAQPIYAIPNYAVDHHPAEIGVPVGEWRSGAHSYSCFFTESFIDELAHVAGIEAHSFRISMLGGQPRLARCLSTVASLGGWQGGVPGSGQGIACHAFRDSYIAVLAEAGLSAGKVKVARLVAAVDCGRQINPDLVRQQVEGGLVFGMAAAIGCSTGFTENLADARGFRDLDLPRLADMPEITIELIASDADPGGVGEIAVPPVAPAIANALQAATGVRYRRLPLLSRMQDSE</sequence>
<dbReference type="EMBL" id="JAHWZX010000007">
    <property type="protein sequence ID" value="MBW4330975.1"/>
    <property type="molecule type" value="Genomic_DNA"/>
</dbReference>
<dbReference type="Pfam" id="PF20256">
    <property type="entry name" value="MoCoBD_2"/>
    <property type="match status" value="2"/>
</dbReference>
<dbReference type="PANTHER" id="PTHR47495">
    <property type="entry name" value="ALDEHYDE DEHYDROGENASE"/>
    <property type="match status" value="1"/>
</dbReference>
<keyword evidence="1" id="KW-0472">Membrane</keyword>
<evidence type="ECO:0000256" key="1">
    <source>
        <dbReference type="SAM" id="Phobius"/>
    </source>
</evidence>
<dbReference type="PANTHER" id="PTHR47495:SF2">
    <property type="entry name" value="ALDEHYDE DEHYDROGENASE"/>
    <property type="match status" value="1"/>
</dbReference>
<gene>
    <name evidence="3" type="ORF">KY084_08825</name>
</gene>
<organism evidence="3 4">
    <name type="scientific">Stakelama flava</name>
    <dbReference type="NCBI Taxonomy" id="2860338"/>
    <lineage>
        <taxon>Bacteria</taxon>
        <taxon>Pseudomonadati</taxon>
        <taxon>Pseudomonadota</taxon>
        <taxon>Alphaproteobacteria</taxon>
        <taxon>Sphingomonadales</taxon>
        <taxon>Sphingomonadaceae</taxon>
        <taxon>Stakelama</taxon>
    </lineage>
</organism>
<keyword evidence="1" id="KW-1133">Transmembrane helix</keyword>
<dbReference type="Pfam" id="PF02738">
    <property type="entry name" value="MoCoBD_1"/>
    <property type="match status" value="1"/>
</dbReference>
<dbReference type="SMART" id="SM01008">
    <property type="entry name" value="Ald_Xan_dh_C"/>
    <property type="match status" value="1"/>
</dbReference>
<comment type="caution">
    <text evidence="3">The sequence shown here is derived from an EMBL/GenBank/DDBJ whole genome shotgun (WGS) entry which is preliminary data.</text>
</comment>
<dbReference type="PIRSF" id="PIRSF036389">
    <property type="entry name" value="IOR_B"/>
    <property type="match status" value="1"/>
</dbReference>
<accession>A0ABS6XNG3</accession>
<keyword evidence="4" id="KW-1185">Reference proteome</keyword>
<protein>
    <submittedName>
        <fullName evidence="3">Molybdopterin-dependent oxidoreductase</fullName>
    </submittedName>
</protein>
<keyword evidence="1" id="KW-0812">Transmembrane</keyword>
<proteinExistence type="predicted"/>
<dbReference type="InterPro" id="IPR000674">
    <property type="entry name" value="Ald_Oxase/Xan_DH_a/b"/>
</dbReference>
<name>A0ABS6XNG3_9SPHN</name>
<dbReference type="Proteomes" id="UP001197214">
    <property type="component" value="Unassembled WGS sequence"/>
</dbReference>
<feature type="transmembrane region" description="Helical" evidence="1">
    <location>
        <begin position="15"/>
        <end position="33"/>
    </location>
</feature>
<evidence type="ECO:0000313" key="3">
    <source>
        <dbReference type="EMBL" id="MBW4330975.1"/>
    </source>
</evidence>
<evidence type="ECO:0000259" key="2">
    <source>
        <dbReference type="SMART" id="SM01008"/>
    </source>
</evidence>
<dbReference type="InterPro" id="IPR008274">
    <property type="entry name" value="AldOxase/xan_DH_MoCoBD1"/>
</dbReference>
<dbReference type="InterPro" id="IPR052516">
    <property type="entry name" value="N-heterocyclic_Hydroxylase"/>
</dbReference>
<dbReference type="InterPro" id="IPR046867">
    <property type="entry name" value="AldOxase/xan_DH_MoCoBD2"/>
</dbReference>
<reference evidence="3 4" key="1">
    <citation type="submission" date="2021-07" db="EMBL/GenBank/DDBJ databases">
        <title>Stakelama flava sp. nov., a novel endophytic bacterium isolated from branch of Kandelia candel.</title>
        <authorList>
            <person name="Tuo L."/>
        </authorList>
    </citation>
    <scope>NUCLEOTIDE SEQUENCE [LARGE SCALE GENOMIC DNA]</scope>
    <source>
        <strain evidence="3 4">CBK3Z-3</strain>
    </source>
</reference>